<dbReference type="Proteomes" id="UP001165082">
    <property type="component" value="Unassembled WGS sequence"/>
</dbReference>
<protein>
    <recommendedName>
        <fullName evidence="4">PDZ domain-containing protein</fullName>
    </recommendedName>
</protein>
<dbReference type="Gene3D" id="3.15.10.10">
    <property type="entry name" value="Bactericidal permeability-increasing protein, domain 1"/>
    <property type="match status" value="1"/>
</dbReference>
<proteinExistence type="predicted"/>
<feature type="region of interest" description="Disordered" evidence="1">
    <location>
        <begin position="581"/>
        <end position="632"/>
    </location>
</feature>
<gene>
    <name evidence="2" type="ORF">TrRE_jg12190</name>
</gene>
<sequence>EKLSPPTLSRTSSTASSASSSDAPIAKQINTVVSQISPTHANDVLDLLKKEDIQSLLMKSRDRLSQLVDSELPEAKQKLLDTAGITIDSSSSFSENSSAALAAVMNQENRKNALTALDNLLASTTSLKPSLASLDENITATLGDESLKEELSSKFSAVMATLGDASITDSRLSSLVETFNDSTKDFQKLTGEVLETKTITSLFEGVERLKQRTNRITSQILTSEQLQTLQDSTNSLISKISEGEEAVLKLKSLELGNSVKSRLVNMMELHAATRGGLDGMIATALTTISDKTETIDKDFKLLITSLQSTANSTTQSTNEALLTLLSQRSVYREMILLKLEHTLLDINDQLQSIFGASLNIQTVLDVVTSQQSTSAIFDPITKKITVEILAQLDELENTIDHPAALSVIAHIRAGVIASQKGIGEGGEGVMGNPIDKVMTVLNDDSTVAMGQNMVERGEQILDTIETTSKSKHFGSIVSSVRQAGINEDTLINSLQQINVDEIINNVDDLVNNDQARRNMIAGATDSALEFLLKVLPSVEIPKLSGVKDGNMYSIADLNMNGFVMKKEDIDVQIAGISTNAYANSKTPPTLTPNASNDANPSDIPLPPSSSQESFSSSSASSLPPNPPTPSAAETNIKELLGTANAVVVNASLLLKFELRKKPKDPSAASITSTTSFEPVLCLNDRDCKIEKMKVDIKGDSLSWLYNMLASLFKNLLKEYVMKTVVEAISDSSGYLLETLNENLAMYWPLILKMSDLSVDDLEEADESAITDTSQIVGKDIVELVWREPVPLGMKLLMNDGSGEVKVVEFPRGGQALRVAEAAELDPDMFKGATICGVNGRKFVDPPSSFSKMGSTTASGPVDMSKIQVVIAALKEPGRPKSIEFLISETERTRIMRVLGKLQDSEKKDDNTMIRKVPKELNKVVISQEGPMGLSFGVIEEEVGLVVLGFKEGKENDDIKVGSILVSINGTYVHGGDDYVTRTTDKFKELGGTRPIELGFMHSCAAAKRFERKLPSSVRGAEFQEDAFQMYGSPSKELVLGEARTSEQDKYASIVISGFNDAPGALECGAVQCGDVLMSVNAVPFFISKTETEMKQRKKLWTLINQNDSYPMTLEFARPRPGVGGVDGKNFFSTENSTRFTVEVHVKTDLGVSFRKTGFGKNGGDVGAAAKSFFKNFTKGDNNGRGSPSESLAKSEVMEFLQVSSLNGVSGPVRLAMQEGVKEDERIGLGMSLIKINGHAVPQSASAEDVSRALERAWKDSKEGGIDIVFKDVGHEHHVLGLKGRGGL</sequence>
<dbReference type="PANTHER" id="PTHR31138">
    <property type="entry name" value="CHROMOSOME 19, WHOLE GENOME SHOTGUN SEQUENCE"/>
    <property type="match status" value="1"/>
</dbReference>
<feature type="region of interest" description="Disordered" evidence="1">
    <location>
        <begin position="1"/>
        <end position="24"/>
    </location>
</feature>
<evidence type="ECO:0000313" key="2">
    <source>
        <dbReference type="EMBL" id="GMH69175.1"/>
    </source>
</evidence>
<evidence type="ECO:0000256" key="1">
    <source>
        <dbReference type="SAM" id="MobiDB-lite"/>
    </source>
</evidence>
<dbReference type="PANTHER" id="PTHR31138:SF1">
    <property type="entry name" value="PDZ DOMAIN-CONTAINING PROTEIN"/>
    <property type="match status" value="1"/>
</dbReference>
<reference evidence="2" key="1">
    <citation type="submission" date="2022-07" db="EMBL/GenBank/DDBJ databases">
        <title>Genome analysis of Parmales, a sister group of diatoms, reveals the evolutionary specialization of diatoms from phago-mixotrophs to photoautotrophs.</title>
        <authorList>
            <person name="Ban H."/>
            <person name="Sato S."/>
            <person name="Yoshikawa S."/>
            <person name="Kazumasa Y."/>
            <person name="Nakamura Y."/>
            <person name="Ichinomiya M."/>
            <person name="Saitoh K."/>
            <person name="Sato N."/>
            <person name="Blanc-Mathieu R."/>
            <person name="Endo H."/>
            <person name="Kuwata A."/>
            <person name="Ogata H."/>
        </authorList>
    </citation>
    <scope>NUCLEOTIDE SEQUENCE</scope>
</reference>
<feature type="non-terminal residue" evidence="2">
    <location>
        <position position="1"/>
    </location>
</feature>
<dbReference type="EMBL" id="BRXZ01002736">
    <property type="protein sequence ID" value="GMH69175.1"/>
    <property type="molecule type" value="Genomic_DNA"/>
</dbReference>
<dbReference type="OrthoDB" id="193794at2759"/>
<keyword evidence="3" id="KW-1185">Reference proteome</keyword>
<feature type="compositionally biased region" description="Low complexity" evidence="1">
    <location>
        <begin position="608"/>
        <end position="622"/>
    </location>
</feature>
<feature type="compositionally biased region" description="Polar residues" evidence="1">
    <location>
        <begin position="581"/>
        <end position="599"/>
    </location>
</feature>
<organism evidence="2 3">
    <name type="scientific">Triparma retinervis</name>
    <dbReference type="NCBI Taxonomy" id="2557542"/>
    <lineage>
        <taxon>Eukaryota</taxon>
        <taxon>Sar</taxon>
        <taxon>Stramenopiles</taxon>
        <taxon>Ochrophyta</taxon>
        <taxon>Bolidophyceae</taxon>
        <taxon>Parmales</taxon>
        <taxon>Triparmaceae</taxon>
        <taxon>Triparma</taxon>
    </lineage>
</organism>
<name>A0A9W7AK11_9STRA</name>
<evidence type="ECO:0000313" key="3">
    <source>
        <dbReference type="Proteomes" id="UP001165082"/>
    </source>
</evidence>
<comment type="caution">
    <text evidence="2">The sequence shown here is derived from an EMBL/GenBank/DDBJ whole genome shotgun (WGS) entry which is preliminary data.</text>
</comment>
<evidence type="ECO:0008006" key="4">
    <source>
        <dbReference type="Google" id="ProtNLM"/>
    </source>
</evidence>
<accession>A0A9W7AK11</accession>